<dbReference type="Proteomes" id="UP000518266">
    <property type="component" value="Unassembled WGS sequence"/>
</dbReference>
<dbReference type="InterPro" id="IPR050991">
    <property type="entry name" value="ECM_Regulatory_Proteins"/>
</dbReference>
<accession>A0A7J5XCS7</accession>
<dbReference type="EMBL" id="JAAKFY010000026">
    <property type="protein sequence ID" value="KAF3834357.1"/>
    <property type="molecule type" value="Genomic_DNA"/>
</dbReference>
<dbReference type="InterPro" id="IPR013783">
    <property type="entry name" value="Ig-like_fold"/>
</dbReference>
<evidence type="ECO:0000313" key="4">
    <source>
        <dbReference type="Proteomes" id="UP000518266"/>
    </source>
</evidence>
<name>A0A7J5XCS7_DISMA</name>
<dbReference type="Pfam" id="PF00041">
    <property type="entry name" value="fn3"/>
    <property type="match status" value="1"/>
</dbReference>
<feature type="domain" description="Fibronectin type-III" evidence="2">
    <location>
        <begin position="21"/>
        <end position="113"/>
    </location>
</feature>
<evidence type="ECO:0000259" key="2">
    <source>
        <dbReference type="PROSITE" id="PS50853"/>
    </source>
</evidence>
<dbReference type="SMART" id="SM00060">
    <property type="entry name" value="FN3"/>
    <property type="match status" value="1"/>
</dbReference>
<sequence>MENGNRRYTDKLSRRAIPLSAPKNLRVSEEWYNRFRISWDVPPSPTMGYRVVYQPISAPSPALETFVGEDVNTMLIVNLLSGTEYNVKVIASYTTGSSEALSGRAKTCKSKPETYRNLSDALIYSSAFMLSLNNLLPS</sequence>
<dbReference type="SUPFAM" id="SSF49265">
    <property type="entry name" value="Fibronectin type III"/>
    <property type="match status" value="1"/>
</dbReference>
<dbReference type="InterPro" id="IPR003961">
    <property type="entry name" value="FN3_dom"/>
</dbReference>
<reference evidence="3 4" key="1">
    <citation type="submission" date="2020-03" db="EMBL/GenBank/DDBJ databases">
        <title>Dissostichus mawsoni Genome sequencing and assembly.</title>
        <authorList>
            <person name="Park H."/>
        </authorList>
    </citation>
    <scope>NUCLEOTIDE SEQUENCE [LARGE SCALE GENOMIC DNA]</scope>
    <source>
        <strain evidence="3">DM0001</strain>
        <tissue evidence="3">Muscle</tissue>
    </source>
</reference>
<dbReference type="FunFam" id="2.60.40.10:FF:000444">
    <property type="entry name" value="Collagen alpha-1(XIV) chain isoform X2"/>
    <property type="match status" value="1"/>
</dbReference>
<dbReference type="PANTHER" id="PTHR46708">
    <property type="entry name" value="TENASCIN"/>
    <property type="match status" value="1"/>
</dbReference>
<dbReference type="Gene3D" id="2.60.40.10">
    <property type="entry name" value="Immunoglobulins"/>
    <property type="match status" value="1"/>
</dbReference>
<keyword evidence="4" id="KW-1185">Reference proteome</keyword>
<dbReference type="CDD" id="cd00063">
    <property type="entry name" value="FN3"/>
    <property type="match status" value="1"/>
</dbReference>
<proteinExistence type="predicted"/>
<dbReference type="AlphaFoldDB" id="A0A7J5XCS7"/>
<evidence type="ECO:0000256" key="1">
    <source>
        <dbReference type="ARBA" id="ARBA00022737"/>
    </source>
</evidence>
<evidence type="ECO:0000313" key="3">
    <source>
        <dbReference type="EMBL" id="KAF3834357.1"/>
    </source>
</evidence>
<dbReference type="PROSITE" id="PS50853">
    <property type="entry name" value="FN3"/>
    <property type="match status" value="1"/>
</dbReference>
<comment type="caution">
    <text evidence="3">The sequence shown here is derived from an EMBL/GenBank/DDBJ whole genome shotgun (WGS) entry which is preliminary data.</text>
</comment>
<gene>
    <name evidence="3" type="ORF">F7725_025561</name>
</gene>
<dbReference type="PANTHER" id="PTHR46708:SF2">
    <property type="entry name" value="FIBRONECTIN TYPE-III DOMAIN-CONTAINING PROTEIN"/>
    <property type="match status" value="1"/>
</dbReference>
<protein>
    <recommendedName>
        <fullName evidence="2">Fibronectin type-III domain-containing protein</fullName>
    </recommendedName>
</protein>
<dbReference type="OrthoDB" id="8949427at2759"/>
<organism evidence="3 4">
    <name type="scientific">Dissostichus mawsoni</name>
    <name type="common">Antarctic cod</name>
    <dbReference type="NCBI Taxonomy" id="36200"/>
    <lineage>
        <taxon>Eukaryota</taxon>
        <taxon>Metazoa</taxon>
        <taxon>Chordata</taxon>
        <taxon>Craniata</taxon>
        <taxon>Vertebrata</taxon>
        <taxon>Euteleostomi</taxon>
        <taxon>Actinopterygii</taxon>
        <taxon>Neopterygii</taxon>
        <taxon>Teleostei</taxon>
        <taxon>Neoteleostei</taxon>
        <taxon>Acanthomorphata</taxon>
        <taxon>Eupercaria</taxon>
        <taxon>Perciformes</taxon>
        <taxon>Notothenioidei</taxon>
        <taxon>Nototheniidae</taxon>
        <taxon>Dissostichus</taxon>
    </lineage>
</organism>
<keyword evidence="1" id="KW-0677">Repeat</keyword>
<dbReference type="InterPro" id="IPR036116">
    <property type="entry name" value="FN3_sf"/>
</dbReference>